<evidence type="ECO:0000256" key="4">
    <source>
        <dbReference type="ARBA" id="ARBA00022763"/>
    </source>
</evidence>
<evidence type="ECO:0000256" key="6">
    <source>
        <dbReference type="ARBA" id="ARBA00034003"/>
    </source>
</evidence>
<dbReference type="Gene3D" id="3.30.470.30">
    <property type="entry name" value="DNA ligase/mRNA capping enzyme"/>
    <property type="match status" value="1"/>
</dbReference>
<dbReference type="GO" id="GO:0005524">
    <property type="term" value="F:ATP binding"/>
    <property type="evidence" value="ECO:0007669"/>
    <property type="project" value="InterPro"/>
</dbReference>
<dbReference type="GO" id="GO:0003910">
    <property type="term" value="F:DNA ligase (ATP) activity"/>
    <property type="evidence" value="ECO:0007669"/>
    <property type="project" value="UniProtKB-EC"/>
</dbReference>
<sequence>MSEKHPCQPAYKSNLKLTHLAAAISFLVSPFMLEAAEAPAVMKAKTVDTKTFESALLSESTLLQLKISDYYVSEKLDGIRAFWNGKQLVTRTGNIITAPAWFTAALPDNISLDGELWAGRGNFQQVASTVMDDSPNETQWKKIKYMVFDLPSDNRRFELRLKQLTTLINDIDRSHIQLISQQHFESLAELSAYQEHINQSDGEGLMLHHKDNLYKNGRSDSLLKLKPYQDSEAVVVGYEEGKRKYQGKMGAIWVLTPDNKKFKIGSGFSDAERANPPALGAVINYRHNGYTKSGIPRFARFIRVRSSPEI</sequence>
<dbReference type="InterPro" id="IPR029319">
    <property type="entry name" value="DNA_ligase_OB"/>
</dbReference>
<evidence type="ECO:0000256" key="5">
    <source>
        <dbReference type="ARBA" id="ARBA00023204"/>
    </source>
</evidence>
<dbReference type="Pfam" id="PF14743">
    <property type="entry name" value="DNA_ligase_OB_2"/>
    <property type="match status" value="1"/>
</dbReference>
<evidence type="ECO:0000256" key="1">
    <source>
        <dbReference type="ARBA" id="ARBA00001968"/>
    </source>
</evidence>
<feature type="chain" id="PRO_5003993053" evidence="7">
    <location>
        <begin position="36"/>
        <end position="310"/>
    </location>
</feature>
<dbReference type="AlphaFoldDB" id="L8J9I6"/>
<evidence type="ECO:0000256" key="3">
    <source>
        <dbReference type="ARBA" id="ARBA00022705"/>
    </source>
</evidence>
<reference evidence="10 11" key="1">
    <citation type="submission" date="2012-12" db="EMBL/GenBank/DDBJ databases">
        <title>Genome Assembly of Photobacterium sp. AK15.</title>
        <authorList>
            <person name="Khatri I."/>
            <person name="Vaidya B."/>
            <person name="Srinivas T.N.R."/>
            <person name="Subramanian S."/>
            <person name="Pinnaka A."/>
        </authorList>
    </citation>
    <scope>NUCLEOTIDE SEQUENCE [LARGE SCALE GENOMIC DNA]</scope>
    <source>
        <strain evidence="10 11">AK15</strain>
    </source>
</reference>
<accession>L8J9I6</accession>
<dbReference type="Gene3D" id="3.30.1490.70">
    <property type="match status" value="1"/>
</dbReference>
<dbReference type="PANTHER" id="PTHR47810">
    <property type="entry name" value="DNA LIGASE"/>
    <property type="match status" value="1"/>
</dbReference>
<evidence type="ECO:0000256" key="2">
    <source>
        <dbReference type="ARBA" id="ARBA00022598"/>
    </source>
</evidence>
<dbReference type="Proteomes" id="UP000011134">
    <property type="component" value="Unassembled WGS sequence"/>
</dbReference>
<evidence type="ECO:0000259" key="9">
    <source>
        <dbReference type="Pfam" id="PF14743"/>
    </source>
</evidence>
<name>L8J9I6_9GAMM</name>
<feature type="domain" description="ATP-dependent DNA ligase family profile" evidence="8">
    <location>
        <begin position="61"/>
        <end position="226"/>
    </location>
</feature>
<feature type="signal peptide" evidence="7">
    <location>
        <begin position="1"/>
        <end position="35"/>
    </location>
</feature>
<dbReference type="CDD" id="cd07896">
    <property type="entry name" value="Adenylation_kDNA_ligase_like"/>
    <property type="match status" value="1"/>
</dbReference>
<comment type="cofactor">
    <cofactor evidence="1">
        <name>a divalent metal cation</name>
        <dbReference type="ChEBI" id="CHEBI:60240"/>
    </cofactor>
</comment>
<dbReference type="GO" id="GO:0006281">
    <property type="term" value="P:DNA repair"/>
    <property type="evidence" value="ECO:0007669"/>
    <property type="project" value="UniProtKB-KW"/>
</dbReference>
<keyword evidence="4" id="KW-0227">DNA damage</keyword>
<organism evidence="10 11">
    <name type="scientific">Photobacterium marinum</name>
    <dbReference type="NCBI Taxonomy" id="1056511"/>
    <lineage>
        <taxon>Bacteria</taxon>
        <taxon>Pseudomonadati</taxon>
        <taxon>Pseudomonadota</taxon>
        <taxon>Gammaproteobacteria</taxon>
        <taxon>Vibrionales</taxon>
        <taxon>Vibrionaceae</taxon>
        <taxon>Photobacterium</taxon>
    </lineage>
</organism>
<protein>
    <submittedName>
        <fullName evidence="10">DNA ligase (ATP)</fullName>
    </submittedName>
</protein>
<dbReference type="SUPFAM" id="SSF50249">
    <property type="entry name" value="Nucleic acid-binding proteins"/>
    <property type="match status" value="1"/>
</dbReference>
<gene>
    <name evidence="10" type="ORF">C942_00623</name>
</gene>
<feature type="domain" description="DNA ligase OB-like" evidence="9">
    <location>
        <begin position="240"/>
        <end position="305"/>
    </location>
</feature>
<dbReference type="GO" id="GO:0006310">
    <property type="term" value="P:DNA recombination"/>
    <property type="evidence" value="ECO:0007669"/>
    <property type="project" value="InterPro"/>
</dbReference>
<dbReference type="Pfam" id="PF01068">
    <property type="entry name" value="DNA_ligase_A_M"/>
    <property type="match status" value="1"/>
</dbReference>
<dbReference type="CDD" id="cd08041">
    <property type="entry name" value="OBF_kDNA_ligase_like"/>
    <property type="match status" value="1"/>
</dbReference>
<proteinExistence type="predicted"/>
<dbReference type="Gene3D" id="2.40.50.140">
    <property type="entry name" value="Nucleic acid-binding proteins"/>
    <property type="match status" value="1"/>
</dbReference>
<comment type="caution">
    <text evidence="10">The sequence shown here is derived from an EMBL/GenBank/DDBJ whole genome shotgun (WGS) entry which is preliminary data.</text>
</comment>
<comment type="catalytic activity">
    <reaction evidence="6">
        <text>ATP + (deoxyribonucleotide)n-3'-hydroxyl + 5'-phospho-(deoxyribonucleotide)m = (deoxyribonucleotide)n+m + AMP + diphosphate.</text>
        <dbReference type="EC" id="6.5.1.1"/>
    </reaction>
</comment>
<keyword evidence="11" id="KW-1185">Reference proteome</keyword>
<evidence type="ECO:0000259" key="8">
    <source>
        <dbReference type="Pfam" id="PF01068"/>
    </source>
</evidence>
<keyword evidence="2 10" id="KW-0436">Ligase</keyword>
<keyword evidence="7" id="KW-0732">Signal</keyword>
<dbReference type="EMBL" id="AMZO01000016">
    <property type="protein sequence ID" value="ELR65540.1"/>
    <property type="molecule type" value="Genomic_DNA"/>
</dbReference>
<dbReference type="GO" id="GO:0006260">
    <property type="term" value="P:DNA replication"/>
    <property type="evidence" value="ECO:0007669"/>
    <property type="project" value="UniProtKB-KW"/>
</dbReference>
<keyword evidence="3" id="KW-0235">DNA replication</keyword>
<evidence type="ECO:0000256" key="7">
    <source>
        <dbReference type="SAM" id="SignalP"/>
    </source>
</evidence>
<evidence type="ECO:0000313" key="11">
    <source>
        <dbReference type="Proteomes" id="UP000011134"/>
    </source>
</evidence>
<keyword evidence="5" id="KW-0234">DNA repair</keyword>
<evidence type="ECO:0000313" key="10">
    <source>
        <dbReference type="EMBL" id="ELR65540.1"/>
    </source>
</evidence>
<dbReference type="PANTHER" id="PTHR47810:SF1">
    <property type="entry name" value="DNA LIGASE B"/>
    <property type="match status" value="1"/>
</dbReference>
<dbReference type="NCBIfam" id="NF006592">
    <property type="entry name" value="PRK09125.1"/>
    <property type="match status" value="1"/>
</dbReference>
<dbReference type="RefSeq" id="WP_007465349.1">
    <property type="nucleotide sequence ID" value="NZ_AMZO01000016.1"/>
</dbReference>
<dbReference type="InterPro" id="IPR050326">
    <property type="entry name" value="NAD_dep_DNA_ligaseB"/>
</dbReference>
<dbReference type="PATRIC" id="fig|1056511.3.peg.2112"/>
<dbReference type="SUPFAM" id="SSF56091">
    <property type="entry name" value="DNA ligase/mRNA capping enzyme, catalytic domain"/>
    <property type="match status" value="1"/>
</dbReference>
<dbReference type="InterPro" id="IPR012310">
    <property type="entry name" value="DNA_ligase_ATP-dep_cent"/>
</dbReference>
<dbReference type="InterPro" id="IPR012340">
    <property type="entry name" value="NA-bd_OB-fold"/>
</dbReference>